<comment type="caution">
    <text evidence="4">The sequence shown here is derived from an EMBL/GenBank/DDBJ whole genome shotgun (WGS) entry which is preliminary data.</text>
</comment>
<dbReference type="InterPro" id="IPR035986">
    <property type="entry name" value="PKD_dom_sf"/>
</dbReference>
<evidence type="ECO:0000256" key="2">
    <source>
        <dbReference type="SAM" id="SignalP"/>
    </source>
</evidence>
<dbReference type="RefSeq" id="WP_378288393.1">
    <property type="nucleotide sequence ID" value="NZ_JBHULE010000001.1"/>
</dbReference>
<dbReference type="InterPro" id="IPR013783">
    <property type="entry name" value="Ig-like_fold"/>
</dbReference>
<feature type="domain" description="PKD" evidence="3">
    <location>
        <begin position="60"/>
        <end position="114"/>
    </location>
</feature>
<keyword evidence="5" id="KW-1185">Reference proteome</keyword>
<dbReference type="Proteomes" id="UP001597319">
    <property type="component" value="Unassembled WGS sequence"/>
</dbReference>
<sequence>MKQFITRTKIMWLLIVAVAFFGCEDDDDATLPTVVASFAQTINADTGIVSFINLSENADSYIWDFGDGTTSTEINPTKIYPTGNYTVKLTAKNVAGAEGTFEDEIFINIPLPVTFPVNFDDTNVDYDVTTFNGVAFEIVENPDPSGANPSTSNVGQITNSGVPFEGFFFGLGDAIDLTELKSIKVLFWSNTPINILLKLEEGTGADVETTASHGGTGWEEIFFTFDSSSAFSRFTMFVDGPGTTAGTFYIDDISQIDTADIPCQDTLLEIPIDFDCDGIDYATKIVGNVSFTVVDNPELSGINSEPTMVGRITNVGANFENAFFNLDTAIDFSTDKGVRMKLFSNQALPVLLKFEDGTEAPVENAQNHGGTGWEELTFILNSPASYNDMVIFVDGPGTAAGTFYVDDIEQVSVVIPEPFDDGLLTNGDFENGAEPWTIGVGTDPAPVVSDGSNSFYSVNVEAAGNSFDVNVSQKLEIIENETYVLTFDAWSDRARSIVAGIGLSGGSFANNSQPVNITTDRQTYTLTLTASGFGAADARVLFDSGAEIGLVNIDNVSLFLDDGGSGGCTGGPTTDVAAFPVDFESCEGFNVSFGSNQSREIVDNPVSGGINVSDKVYQFTKLTGADGFGGFQNIFDAGSFTNNATITFKIYSTLPNQEIRLEIVAIPNDGSIGNPAPYTQTLTTANDWVEMSFDLSVNGFPNASDESVYTMLVVKPGNIDPGSTPADVTFYVDDFNITAN</sequence>
<dbReference type="Gene3D" id="2.60.120.260">
    <property type="entry name" value="Galactose-binding domain-like"/>
    <property type="match status" value="3"/>
</dbReference>
<protein>
    <submittedName>
        <fullName evidence="4">Carbohydrate binding domain-containing protein</fullName>
    </submittedName>
</protein>
<evidence type="ECO:0000259" key="3">
    <source>
        <dbReference type="PROSITE" id="PS50093"/>
    </source>
</evidence>
<dbReference type="InterPro" id="IPR000601">
    <property type="entry name" value="PKD_dom"/>
</dbReference>
<dbReference type="SUPFAM" id="SSF49299">
    <property type="entry name" value="PKD domain"/>
    <property type="match status" value="1"/>
</dbReference>
<accession>A0ABW5L929</accession>
<dbReference type="PROSITE" id="PS50093">
    <property type="entry name" value="PKD"/>
    <property type="match status" value="1"/>
</dbReference>
<dbReference type="InterPro" id="IPR008979">
    <property type="entry name" value="Galactose-bd-like_sf"/>
</dbReference>
<dbReference type="CDD" id="cd00146">
    <property type="entry name" value="PKD"/>
    <property type="match status" value="1"/>
</dbReference>
<dbReference type="Pfam" id="PF02018">
    <property type="entry name" value="CBM_4_9"/>
    <property type="match status" value="1"/>
</dbReference>
<organism evidence="4 5">
    <name type="scientific">Aquimarina rubra</name>
    <dbReference type="NCBI Taxonomy" id="1920033"/>
    <lineage>
        <taxon>Bacteria</taxon>
        <taxon>Pseudomonadati</taxon>
        <taxon>Bacteroidota</taxon>
        <taxon>Flavobacteriia</taxon>
        <taxon>Flavobacteriales</taxon>
        <taxon>Flavobacteriaceae</taxon>
        <taxon>Aquimarina</taxon>
    </lineage>
</organism>
<evidence type="ECO:0000313" key="5">
    <source>
        <dbReference type="Proteomes" id="UP001597319"/>
    </source>
</evidence>
<gene>
    <name evidence="4" type="ORF">ACFSR1_00055</name>
</gene>
<proteinExistence type="predicted"/>
<feature type="signal peptide" evidence="2">
    <location>
        <begin position="1"/>
        <end position="21"/>
    </location>
</feature>
<evidence type="ECO:0000313" key="4">
    <source>
        <dbReference type="EMBL" id="MFD2561039.1"/>
    </source>
</evidence>
<evidence type="ECO:0000256" key="1">
    <source>
        <dbReference type="ARBA" id="ARBA00022801"/>
    </source>
</evidence>
<keyword evidence="1" id="KW-0378">Hydrolase</keyword>
<dbReference type="InterPro" id="IPR022409">
    <property type="entry name" value="PKD/Chitinase_dom"/>
</dbReference>
<dbReference type="SMART" id="SM00089">
    <property type="entry name" value="PKD"/>
    <property type="match status" value="1"/>
</dbReference>
<dbReference type="PROSITE" id="PS51257">
    <property type="entry name" value="PROKAR_LIPOPROTEIN"/>
    <property type="match status" value="1"/>
</dbReference>
<keyword evidence="2" id="KW-0732">Signal</keyword>
<dbReference type="Gene3D" id="2.60.40.10">
    <property type="entry name" value="Immunoglobulins"/>
    <property type="match status" value="1"/>
</dbReference>
<name>A0ABW5L929_9FLAO</name>
<dbReference type="Pfam" id="PF18911">
    <property type="entry name" value="PKD_4"/>
    <property type="match status" value="1"/>
</dbReference>
<dbReference type="InterPro" id="IPR003305">
    <property type="entry name" value="CenC_carb-bd"/>
</dbReference>
<dbReference type="EMBL" id="JBHULE010000001">
    <property type="protein sequence ID" value="MFD2561039.1"/>
    <property type="molecule type" value="Genomic_DNA"/>
</dbReference>
<reference evidence="5" key="1">
    <citation type="journal article" date="2019" name="Int. J. Syst. Evol. Microbiol.">
        <title>The Global Catalogue of Microorganisms (GCM) 10K type strain sequencing project: providing services to taxonomists for standard genome sequencing and annotation.</title>
        <authorList>
            <consortium name="The Broad Institute Genomics Platform"/>
            <consortium name="The Broad Institute Genome Sequencing Center for Infectious Disease"/>
            <person name="Wu L."/>
            <person name="Ma J."/>
        </authorList>
    </citation>
    <scope>NUCLEOTIDE SEQUENCE [LARGE SCALE GENOMIC DNA]</scope>
    <source>
        <strain evidence="5">KCTC 52274</strain>
    </source>
</reference>
<dbReference type="SUPFAM" id="SSF49785">
    <property type="entry name" value="Galactose-binding domain-like"/>
    <property type="match status" value="1"/>
</dbReference>
<feature type="chain" id="PRO_5045064944" evidence="2">
    <location>
        <begin position="22"/>
        <end position="740"/>
    </location>
</feature>